<gene>
    <name evidence="2" type="ORF">PECUL_23A015458</name>
</gene>
<dbReference type="Gene3D" id="3.50.4.10">
    <property type="entry name" value="Hepatocyte Growth Factor"/>
    <property type="match status" value="1"/>
</dbReference>
<sequence>MMSFPSFTCHLKTSDTGIPNEQVPNLDVTSGYSLTKIPDSLNRCLSESYEDIEFVGNVLSFGPVGSLDECQLACTRNPGCQFYTYYSSTNTESGIQ</sequence>
<dbReference type="SUPFAM" id="SSF57414">
    <property type="entry name" value="Hairpin loop containing domain-like"/>
    <property type="match status" value="1"/>
</dbReference>
<keyword evidence="3" id="KW-1185">Reference proteome</keyword>
<evidence type="ECO:0000259" key="1">
    <source>
        <dbReference type="PROSITE" id="PS50948"/>
    </source>
</evidence>
<dbReference type="Proteomes" id="UP001295444">
    <property type="component" value="Chromosome 06"/>
</dbReference>
<evidence type="ECO:0000313" key="2">
    <source>
        <dbReference type="EMBL" id="CAH2299060.1"/>
    </source>
</evidence>
<dbReference type="Pfam" id="PF00024">
    <property type="entry name" value="PAN_1"/>
    <property type="match status" value="1"/>
</dbReference>
<name>A0AAD1SHV0_PELCU</name>
<dbReference type="PROSITE" id="PS50948">
    <property type="entry name" value="PAN"/>
    <property type="match status" value="1"/>
</dbReference>
<feature type="domain" description="Apple" evidence="1">
    <location>
        <begin position="44"/>
        <end position="96"/>
    </location>
</feature>
<dbReference type="InterPro" id="IPR003609">
    <property type="entry name" value="Pan_app"/>
</dbReference>
<protein>
    <recommendedName>
        <fullName evidence="1">Apple domain-containing protein</fullName>
    </recommendedName>
</protein>
<proteinExistence type="predicted"/>
<reference evidence="2" key="1">
    <citation type="submission" date="2022-03" db="EMBL/GenBank/DDBJ databases">
        <authorList>
            <person name="Alioto T."/>
            <person name="Alioto T."/>
            <person name="Gomez Garrido J."/>
        </authorList>
    </citation>
    <scope>NUCLEOTIDE SEQUENCE</scope>
</reference>
<organism evidence="2 3">
    <name type="scientific">Pelobates cultripes</name>
    <name type="common">Western spadefoot toad</name>
    <dbReference type="NCBI Taxonomy" id="61616"/>
    <lineage>
        <taxon>Eukaryota</taxon>
        <taxon>Metazoa</taxon>
        <taxon>Chordata</taxon>
        <taxon>Craniata</taxon>
        <taxon>Vertebrata</taxon>
        <taxon>Euteleostomi</taxon>
        <taxon>Amphibia</taxon>
        <taxon>Batrachia</taxon>
        <taxon>Anura</taxon>
        <taxon>Pelobatoidea</taxon>
        <taxon>Pelobatidae</taxon>
        <taxon>Pelobates</taxon>
    </lineage>
</organism>
<accession>A0AAD1SHV0</accession>
<dbReference type="EMBL" id="OW240917">
    <property type="protein sequence ID" value="CAH2299060.1"/>
    <property type="molecule type" value="Genomic_DNA"/>
</dbReference>
<evidence type="ECO:0000313" key="3">
    <source>
        <dbReference type="Proteomes" id="UP001295444"/>
    </source>
</evidence>
<dbReference type="AlphaFoldDB" id="A0AAD1SHV0"/>